<feature type="compositionally biased region" description="Low complexity" evidence="1">
    <location>
        <begin position="84"/>
        <end position="102"/>
    </location>
</feature>
<organism evidence="3 4">
    <name type="scientific">Candidatus Ornithobacterium hominis</name>
    <dbReference type="NCBI Taxonomy" id="2497989"/>
    <lineage>
        <taxon>Bacteria</taxon>
        <taxon>Pseudomonadati</taxon>
        <taxon>Bacteroidota</taxon>
        <taxon>Flavobacteriia</taxon>
        <taxon>Flavobacteriales</taxon>
        <taxon>Weeksellaceae</taxon>
        <taxon>Ornithobacterium</taxon>
    </lineage>
</organism>
<feature type="signal peptide" evidence="2">
    <location>
        <begin position="1"/>
        <end position="19"/>
    </location>
</feature>
<proteinExistence type="predicted"/>
<feature type="chain" id="PRO_5016648761" description="Tetratricopeptide repeat" evidence="2">
    <location>
        <begin position="20"/>
        <end position="174"/>
    </location>
</feature>
<protein>
    <recommendedName>
        <fullName evidence="5">Tetratricopeptide repeat</fullName>
    </recommendedName>
</protein>
<dbReference type="RefSeq" id="WP_119057289.1">
    <property type="nucleotide sequence ID" value="NZ_UNSC01000001.1"/>
</dbReference>
<name>A0A383TV71_9FLAO</name>
<dbReference type="Proteomes" id="UP000262142">
    <property type="component" value="Unassembled WGS sequence"/>
</dbReference>
<dbReference type="AlphaFoldDB" id="A0A383TV71"/>
<sequence>MRGFFITFLLLIYAVNSFAQDANDYFNESAEFYLKNQSKTAIYHLEKGLEKFPSNKKLKALKNLLDQKEQNQKQKKEDQKNNSEQKNQQPEQENPSESNQQDGINKGEKGEGSSNEQLNRDENQSQRNANDDSGREKSNYNHILKALQQREKEIQQRLLRGKTRAEAKRNEKDW</sequence>
<keyword evidence="2" id="KW-0732">Signal</keyword>
<feature type="compositionally biased region" description="Basic and acidic residues" evidence="1">
    <location>
        <begin position="65"/>
        <end position="83"/>
    </location>
</feature>
<feature type="compositionally biased region" description="Basic and acidic residues" evidence="1">
    <location>
        <begin position="118"/>
        <end position="139"/>
    </location>
</feature>
<evidence type="ECO:0000256" key="2">
    <source>
        <dbReference type="SAM" id="SignalP"/>
    </source>
</evidence>
<evidence type="ECO:0000313" key="3">
    <source>
        <dbReference type="EMBL" id="SZD71247.1"/>
    </source>
</evidence>
<keyword evidence="4" id="KW-1185">Reference proteome</keyword>
<evidence type="ECO:0000313" key="4">
    <source>
        <dbReference type="Proteomes" id="UP000262142"/>
    </source>
</evidence>
<feature type="region of interest" description="Disordered" evidence="1">
    <location>
        <begin position="63"/>
        <end position="149"/>
    </location>
</feature>
<evidence type="ECO:0000256" key="1">
    <source>
        <dbReference type="SAM" id="MobiDB-lite"/>
    </source>
</evidence>
<dbReference type="EMBL" id="UNSC01000001">
    <property type="protein sequence ID" value="SZD71247.1"/>
    <property type="molecule type" value="Genomic_DNA"/>
</dbReference>
<gene>
    <name evidence="3" type="ORF">SAMEA104719789_00342</name>
</gene>
<accession>A0A383TV71</accession>
<reference evidence="3 4" key="1">
    <citation type="submission" date="2018-09" db="EMBL/GenBank/DDBJ databases">
        <authorList>
            <consortium name="Pathogen Informatics"/>
        </authorList>
    </citation>
    <scope>NUCLEOTIDE SEQUENCE [LARGE SCALE GENOMIC DNA]</scope>
    <source>
        <strain evidence="3 4">OH-22767</strain>
    </source>
</reference>
<evidence type="ECO:0008006" key="5">
    <source>
        <dbReference type="Google" id="ProtNLM"/>
    </source>
</evidence>